<dbReference type="GeneTree" id="ENSGT00940000159858"/>
<name>H9H7P0_MONDO</name>
<proteinExistence type="inferred from homology"/>
<feature type="domain" description="G-protein coupled receptors family 2 profile 2" evidence="20">
    <location>
        <begin position="129"/>
        <end position="312"/>
    </location>
</feature>
<keyword evidence="7" id="KW-0297">G-protein coupled receptor</keyword>
<evidence type="ECO:0000256" key="2">
    <source>
        <dbReference type="ARBA" id="ARBA00005314"/>
    </source>
</evidence>
<evidence type="ECO:0000256" key="13">
    <source>
        <dbReference type="ARBA" id="ARBA00055347"/>
    </source>
</evidence>
<dbReference type="InterPro" id="IPR017981">
    <property type="entry name" value="GPCR_2-like_7TM"/>
</dbReference>
<dbReference type="STRING" id="13616.ENSMODP00000026100"/>
<dbReference type="GO" id="GO:0005886">
    <property type="term" value="C:plasma membrane"/>
    <property type="evidence" value="ECO:0000318"/>
    <property type="project" value="GO_Central"/>
</dbReference>
<evidence type="ECO:0000256" key="17">
    <source>
        <dbReference type="SAM" id="Phobius"/>
    </source>
</evidence>
<dbReference type="InterPro" id="IPR003288">
    <property type="entry name" value="GPCR_2_GHRH_rcpt"/>
</dbReference>
<dbReference type="PROSITE" id="PS50227">
    <property type="entry name" value="G_PROTEIN_RECEP_F2_3"/>
    <property type="match status" value="1"/>
</dbReference>
<dbReference type="Proteomes" id="UP000002280">
    <property type="component" value="Unplaced"/>
</dbReference>
<dbReference type="InterPro" id="IPR000832">
    <property type="entry name" value="GPCR_2_secretin-like"/>
</dbReference>
<evidence type="ECO:0000256" key="10">
    <source>
        <dbReference type="ARBA" id="ARBA00023170"/>
    </source>
</evidence>
<keyword evidence="5 18" id="KW-0732">Signal</keyword>
<feature type="chain" id="PRO_5023886165" description="Growth hormone-releasing hormone receptor" evidence="18">
    <location>
        <begin position="23"/>
        <end position="700"/>
    </location>
</feature>
<organism evidence="21 22">
    <name type="scientific">Monodelphis domestica</name>
    <name type="common">Gray short-tailed opossum</name>
    <dbReference type="NCBI Taxonomy" id="13616"/>
    <lineage>
        <taxon>Eukaryota</taxon>
        <taxon>Metazoa</taxon>
        <taxon>Chordata</taxon>
        <taxon>Craniata</taxon>
        <taxon>Vertebrata</taxon>
        <taxon>Euteleostomi</taxon>
        <taxon>Mammalia</taxon>
        <taxon>Metatheria</taxon>
        <taxon>Didelphimorphia</taxon>
        <taxon>Didelphidae</taxon>
        <taxon>Monodelphis</taxon>
    </lineage>
</organism>
<feature type="signal peptide" evidence="18">
    <location>
        <begin position="1"/>
        <end position="22"/>
    </location>
</feature>
<evidence type="ECO:0000256" key="8">
    <source>
        <dbReference type="ARBA" id="ARBA00023136"/>
    </source>
</evidence>
<evidence type="ECO:0000259" key="19">
    <source>
        <dbReference type="PROSITE" id="PS50227"/>
    </source>
</evidence>
<sequence>MPVKPCGFWILCFLRLVARVLGLVHPECNLLQELKKNELACLPTAEELRNGTAGCQREWDGLLCWPAMGAGASVALPCPDFFSLFSPKPGTVRRDCTGLGWSDPSPTYMEACPVELESLTEEKAYFSTVKAVYTVGYSISLASLLIASIILMTLRRLRCPRNYIHVQLFCTFIFKAVAVFLKDATVLQGEDEVDHCTFSTTSCKLSVAFSYYATMTNFTWLLVEALYLTCLLATSFPNGTRYFWWLVLGGWGFPTLFILIWIGFKLAFEDKVCWDMNEDSPYWWIVKGPIVLSVGVTFGLFLNIIRILLKKLDSGQNNFHSHAHYRWGVRGLEFGVQAWSLGCRPGWGLEFGVQAWSLGCRPGWGLEFGVQTWSLGYRPGWGLEFGVQAWSLGCRPGVGVGVWGAGLEFGVQAWVGAGVWGAGLEFGVQSWVGAGVWGAGLEFGVQSWVGAGVWGAGLELGVWGAGLGWGRGLGSDGGGLGLSCQGVACSGAVEKGLPEGPHRDRAQERASSAGLAGKRRGEPRKEPGVGARPWLSPLPGKGPTGSPQPPERELTQPGVGLGSHHWASRRPPVAARNSGLGRARQAEGGPGRVEGAERARAASSQAGRTRLSSDGGSRELVCSLGAGKGLEEAESWRGVARAAPVSAGSLGQSLTSGARFLICSWGRSSSGECGEAPFQLHCSRCGSCMKGGWRLLEEGG</sequence>
<dbReference type="SUPFAM" id="SSF81321">
    <property type="entry name" value="Family A G protein-coupled receptor-like"/>
    <property type="match status" value="1"/>
</dbReference>
<evidence type="ECO:0000256" key="11">
    <source>
        <dbReference type="ARBA" id="ARBA00023180"/>
    </source>
</evidence>
<dbReference type="PANTHER" id="PTHR45620">
    <property type="entry name" value="PDF RECEPTOR-LIKE PROTEIN-RELATED"/>
    <property type="match status" value="1"/>
</dbReference>
<feature type="transmembrane region" description="Helical" evidence="17">
    <location>
        <begin position="243"/>
        <end position="264"/>
    </location>
</feature>
<dbReference type="Pfam" id="PF02793">
    <property type="entry name" value="HRM"/>
    <property type="match status" value="1"/>
</dbReference>
<keyword evidence="12" id="KW-0807">Transducer</keyword>
<evidence type="ECO:0000256" key="6">
    <source>
        <dbReference type="ARBA" id="ARBA00022989"/>
    </source>
</evidence>
<dbReference type="GO" id="GO:0008284">
    <property type="term" value="P:positive regulation of cell population proliferation"/>
    <property type="evidence" value="ECO:0000318"/>
    <property type="project" value="GO_Central"/>
</dbReference>
<feature type="region of interest" description="Disordered" evidence="16">
    <location>
        <begin position="495"/>
        <end position="616"/>
    </location>
</feature>
<feature type="domain" description="G-protein coupled receptors family 2 profile 1" evidence="19">
    <location>
        <begin position="40"/>
        <end position="116"/>
    </location>
</feature>
<keyword evidence="6 17" id="KW-1133">Transmembrane helix</keyword>
<dbReference type="GO" id="GO:0007166">
    <property type="term" value="P:cell surface receptor signaling pathway"/>
    <property type="evidence" value="ECO:0007669"/>
    <property type="project" value="InterPro"/>
</dbReference>
<comment type="function">
    <text evidence="13">Receptor for GRF, coupled to G proteins which activate adenylyl cyclase. Stimulates somatotroph cell growth, growth hormone gene transcription and growth hormone secretion.</text>
</comment>
<feature type="compositionally biased region" description="Basic and acidic residues" evidence="16">
    <location>
        <begin position="496"/>
        <end position="508"/>
    </location>
</feature>
<keyword evidence="10" id="KW-0675">Receptor</keyword>
<dbReference type="Gene3D" id="1.20.1070.10">
    <property type="entry name" value="Rhodopsin 7-helix transmembrane proteins"/>
    <property type="match status" value="1"/>
</dbReference>
<protein>
    <recommendedName>
        <fullName evidence="14">Growth hormone-releasing hormone receptor</fullName>
    </recommendedName>
    <alternativeName>
        <fullName evidence="15">Growth hormone-releasing factor receptor</fullName>
    </alternativeName>
</protein>
<feature type="transmembrane region" description="Helical" evidence="17">
    <location>
        <begin position="131"/>
        <end position="151"/>
    </location>
</feature>
<dbReference type="PRINTS" id="PR00249">
    <property type="entry name" value="GPCRSECRETIN"/>
</dbReference>
<dbReference type="Bgee" id="ENSMODG00000020873">
    <property type="expression patterns" value="Expressed in adult mammalian kidney"/>
</dbReference>
<dbReference type="GO" id="GO:0016520">
    <property type="term" value="F:growth hormone-releasing hormone receptor activity"/>
    <property type="evidence" value="ECO:0000318"/>
    <property type="project" value="GO_Central"/>
</dbReference>
<keyword evidence="3" id="KW-1003">Cell membrane</keyword>
<dbReference type="eggNOG" id="KOG4564">
    <property type="taxonomic scope" value="Eukaryota"/>
</dbReference>
<evidence type="ECO:0000256" key="1">
    <source>
        <dbReference type="ARBA" id="ARBA00004651"/>
    </source>
</evidence>
<feature type="compositionally biased region" description="Low complexity" evidence="16">
    <location>
        <begin position="601"/>
        <end position="610"/>
    </location>
</feature>
<reference evidence="21" key="1">
    <citation type="journal article" date="2007" name="Nature">
        <title>Genome of the marsupial Monodelphis domestica reveals innovation in non-coding sequences.</title>
        <authorList>
            <person name="Mikkelsen T.S."/>
            <person name="Wakefield M.J."/>
            <person name="Aken B."/>
            <person name="Amemiya C.T."/>
            <person name="Chang J.L."/>
            <person name="Duke S."/>
            <person name="Garber M."/>
            <person name="Gentles A.J."/>
            <person name="Goodstadt L."/>
            <person name="Heger A."/>
            <person name="Jurka J."/>
            <person name="Kamal M."/>
            <person name="Mauceli E."/>
            <person name="Searle S.M."/>
            <person name="Sharpe T."/>
            <person name="Baker M.L."/>
            <person name="Batzer M.A."/>
            <person name="Benos P.V."/>
            <person name="Belov K."/>
            <person name="Clamp M."/>
            <person name="Cook A."/>
            <person name="Cuff J."/>
            <person name="Das R."/>
            <person name="Davidow L."/>
            <person name="Deakin J.E."/>
            <person name="Fazzari M.J."/>
            <person name="Glass J.L."/>
            <person name="Grabherr M."/>
            <person name="Greally J.M."/>
            <person name="Gu W."/>
            <person name="Hore T.A."/>
            <person name="Huttley G.A."/>
            <person name="Kleber M."/>
            <person name="Jirtle R.L."/>
            <person name="Koina E."/>
            <person name="Lee J.T."/>
            <person name="Mahony S."/>
            <person name="Marra M.A."/>
            <person name="Miller R.D."/>
            <person name="Nicholls R.D."/>
            <person name="Oda M."/>
            <person name="Papenfuss A.T."/>
            <person name="Parra Z.E."/>
            <person name="Pollock D.D."/>
            <person name="Ray D.A."/>
            <person name="Schein J.E."/>
            <person name="Speed T.P."/>
            <person name="Thompson K."/>
            <person name="VandeBerg J.L."/>
            <person name="Wade C.M."/>
            <person name="Walker J.A."/>
            <person name="Waters P.D."/>
            <person name="Webber C."/>
            <person name="Weidman J.R."/>
            <person name="Xie X."/>
            <person name="Zody M.C."/>
            <person name="Baldwin J."/>
            <person name="Abdouelleil A."/>
            <person name="Abdulkadir J."/>
            <person name="Abebe A."/>
            <person name="Abera B."/>
            <person name="Abreu J."/>
            <person name="Acer S.C."/>
            <person name="Aftuck L."/>
            <person name="Alexander A."/>
            <person name="An P."/>
            <person name="Anderson E."/>
            <person name="Anderson S."/>
            <person name="Arachi H."/>
            <person name="Azer M."/>
            <person name="Bachantsang P."/>
            <person name="Barry A."/>
            <person name="Bayul T."/>
            <person name="Berlin A."/>
            <person name="Bessette D."/>
            <person name="Bloom T."/>
            <person name="Bloom T."/>
            <person name="Boguslavskiy L."/>
            <person name="Bonnet C."/>
            <person name="Boukhgalter B."/>
            <person name="Bourzgui I."/>
            <person name="Brown A."/>
            <person name="Cahill P."/>
            <person name="Channer S."/>
            <person name="Cheshatsang Y."/>
            <person name="Chuda L."/>
            <person name="Citroen M."/>
            <person name="Collymore A."/>
            <person name="Cooke P."/>
            <person name="Costello M."/>
            <person name="D'Aco K."/>
            <person name="Daza R."/>
            <person name="De Haan G."/>
            <person name="DeGray S."/>
            <person name="DeMaso C."/>
            <person name="Dhargay N."/>
            <person name="Dooley K."/>
            <person name="Dooley E."/>
            <person name="Doricent M."/>
            <person name="Dorje P."/>
            <person name="Dorjee K."/>
            <person name="Dupes A."/>
            <person name="Elong R."/>
            <person name="Falk J."/>
            <person name="Farina A."/>
            <person name="Faro S."/>
            <person name="Ferguson D."/>
            <person name="Fisher S."/>
            <person name="Foley C.D."/>
            <person name="Franke A."/>
            <person name="Friedrich D."/>
            <person name="Gadbois L."/>
            <person name="Gearin G."/>
            <person name="Gearin C.R."/>
            <person name="Giannoukos G."/>
            <person name="Goode T."/>
            <person name="Graham J."/>
            <person name="Grandbois E."/>
            <person name="Grewal S."/>
            <person name="Gyaltsen K."/>
            <person name="Hafez N."/>
            <person name="Hagos B."/>
            <person name="Hall J."/>
            <person name="Henson C."/>
            <person name="Hollinger A."/>
            <person name="Honan T."/>
            <person name="Huard M.D."/>
            <person name="Hughes L."/>
            <person name="Hurhula B."/>
            <person name="Husby M.E."/>
            <person name="Kamat A."/>
            <person name="Kanga B."/>
            <person name="Kashin S."/>
            <person name="Khazanovich D."/>
            <person name="Kisner P."/>
            <person name="Lance K."/>
            <person name="Lara M."/>
            <person name="Lee W."/>
            <person name="Lennon N."/>
            <person name="Letendre F."/>
            <person name="LeVine R."/>
            <person name="Lipovsky A."/>
            <person name="Liu X."/>
            <person name="Liu J."/>
            <person name="Liu S."/>
            <person name="Lokyitsang T."/>
            <person name="Lokyitsang Y."/>
            <person name="Lubonja R."/>
            <person name="Lui A."/>
            <person name="MacDonald P."/>
            <person name="Magnisalis V."/>
            <person name="Maru K."/>
            <person name="Matthews C."/>
            <person name="McCusker W."/>
            <person name="McDonough S."/>
            <person name="Mehta T."/>
            <person name="Meldrim J."/>
            <person name="Meneus L."/>
            <person name="Mihai O."/>
            <person name="Mihalev A."/>
            <person name="Mihova T."/>
            <person name="Mittelman R."/>
            <person name="Mlenga V."/>
            <person name="Montmayeur A."/>
            <person name="Mulrain L."/>
            <person name="Navidi A."/>
            <person name="Naylor J."/>
            <person name="Negash T."/>
            <person name="Nguyen T."/>
            <person name="Nguyen N."/>
            <person name="Nicol R."/>
            <person name="Norbu C."/>
            <person name="Norbu N."/>
            <person name="Novod N."/>
            <person name="O'Neill B."/>
            <person name="Osman S."/>
            <person name="Markiewicz E."/>
            <person name="Oyono O.L."/>
            <person name="Patti C."/>
            <person name="Phunkhang P."/>
            <person name="Pierre F."/>
            <person name="Priest M."/>
            <person name="Raghuraman S."/>
            <person name="Rege F."/>
            <person name="Reyes R."/>
            <person name="Rise C."/>
            <person name="Rogov P."/>
            <person name="Ross K."/>
            <person name="Ryan E."/>
            <person name="Settipalli S."/>
            <person name="Shea T."/>
            <person name="Sherpa N."/>
            <person name="Shi L."/>
            <person name="Shih D."/>
            <person name="Sparrow T."/>
            <person name="Spaulding J."/>
            <person name="Stalker J."/>
            <person name="Stange-Thomann N."/>
            <person name="Stavropoulos S."/>
            <person name="Stone C."/>
            <person name="Strader C."/>
            <person name="Tesfaye S."/>
            <person name="Thomson T."/>
            <person name="Thoulutsang Y."/>
            <person name="Thoulutsang D."/>
            <person name="Topham K."/>
            <person name="Topping I."/>
            <person name="Tsamla T."/>
            <person name="Vassiliev H."/>
            <person name="Vo A."/>
            <person name="Wangchuk T."/>
            <person name="Wangdi T."/>
            <person name="Weiand M."/>
            <person name="Wilkinson J."/>
            <person name="Wilson A."/>
            <person name="Yadav S."/>
            <person name="Young G."/>
            <person name="Yu Q."/>
            <person name="Zembek L."/>
            <person name="Zhong D."/>
            <person name="Zimmer A."/>
            <person name="Zwirko Z."/>
            <person name="Jaffe D.B."/>
            <person name="Alvarez P."/>
            <person name="Brockman W."/>
            <person name="Butler J."/>
            <person name="Chin C."/>
            <person name="Gnerre S."/>
            <person name="MacCallum I."/>
            <person name="Graves J.A."/>
            <person name="Ponting C.P."/>
            <person name="Breen M."/>
            <person name="Samollow P.B."/>
            <person name="Lander E.S."/>
            <person name="Lindblad-Toh K."/>
        </authorList>
    </citation>
    <scope>NUCLEOTIDE SEQUENCE [LARGE SCALE GENOMIC DNA]</scope>
</reference>
<evidence type="ECO:0000256" key="18">
    <source>
        <dbReference type="SAM" id="SignalP"/>
    </source>
</evidence>
<dbReference type="GO" id="GO:0040008">
    <property type="term" value="P:regulation of growth"/>
    <property type="evidence" value="ECO:0007669"/>
    <property type="project" value="UniProtKB-ARBA"/>
</dbReference>
<evidence type="ECO:0000256" key="15">
    <source>
        <dbReference type="ARBA" id="ARBA00079039"/>
    </source>
</evidence>
<dbReference type="GO" id="GO:0019838">
    <property type="term" value="F:growth factor binding"/>
    <property type="evidence" value="ECO:0000318"/>
    <property type="project" value="GO_Central"/>
</dbReference>
<dbReference type="InterPro" id="IPR001879">
    <property type="entry name" value="GPCR_2_extracellular_dom"/>
</dbReference>
<dbReference type="AlphaFoldDB" id="H9H7P0"/>
<feature type="transmembrane region" description="Helical" evidence="17">
    <location>
        <begin position="284"/>
        <end position="309"/>
    </location>
</feature>
<dbReference type="InterPro" id="IPR050332">
    <property type="entry name" value="GPCR_2"/>
</dbReference>
<dbReference type="InParanoid" id="H9H7P0"/>
<dbReference type="Ensembl" id="ENSMODT00000026565.4">
    <property type="protein sequence ID" value="ENSMODP00000026100.3"/>
    <property type="gene ID" value="ENSMODG00000020873.4"/>
</dbReference>
<evidence type="ECO:0000313" key="21">
    <source>
        <dbReference type="Ensembl" id="ENSMODP00000026100.3"/>
    </source>
</evidence>
<reference evidence="21" key="3">
    <citation type="submission" date="2025-09" db="UniProtKB">
        <authorList>
            <consortium name="Ensembl"/>
        </authorList>
    </citation>
    <scope>IDENTIFICATION</scope>
</reference>
<evidence type="ECO:0000256" key="12">
    <source>
        <dbReference type="ARBA" id="ARBA00023224"/>
    </source>
</evidence>
<evidence type="ECO:0000256" key="9">
    <source>
        <dbReference type="ARBA" id="ARBA00023157"/>
    </source>
</evidence>
<dbReference type="GO" id="GO:0008528">
    <property type="term" value="F:G protein-coupled peptide receptor activity"/>
    <property type="evidence" value="ECO:0000318"/>
    <property type="project" value="GO_Central"/>
</dbReference>
<evidence type="ECO:0000256" key="7">
    <source>
        <dbReference type="ARBA" id="ARBA00023040"/>
    </source>
</evidence>
<dbReference type="InterPro" id="IPR036445">
    <property type="entry name" value="GPCR_2_extracell_dom_sf"/>
</dbReference>
<comment type="subcellular location">
    <subcellularLocation>
        <location evidence="1">Cell membrane</location>
        <topology evidence="1">Multi-pass membrane protein</topology>
    </subcellularLocation>
</comment>
<evidence type="ECO:0000256" key="16">
    <source>
        <dbReference type="SAM" id="MobiDB-lite"/>
    </source>
</evidence>
<dbReference type="GO" id="GO:0051240">
    <property type="term" value="P:positive regulation of multicellular organismal process"/>
    <property type="evidence" value="ECO:0007669"/>
    <property type="project" value="UniProtKB-ARBA"/>
</dbReference>
<keyword evidence="8 17" id="KW-0472">Membrane</keyword>
<dbReference type="GO" id="GO:0007189">
    <property type="term" value="P:adenylate cyclase-activating G protein-coupled receptor signaling pathway"/>
    <property type="evidence" value="ECO:0000318"/>
    <property type="project" value="GO_Central"/>
</dbReference>
<keyword evidence="11" id="KW-0325">Glycoprotein</keyword>
<dbReference type="PRINTS" id="PR01352">
    <property type="entry name" value="GHRHRECEPTOR"/>
</dbReference>
<evidence type="ECO:0000313" key="22">
    <source>
        <dbReference type="Proteomes" id="UP000002280"/>
    </source>
</evidence>
<dbReference type="PANTHER" id="PTHR45620:SF14">
    <property type="entry name" value="GROWTH HORMONE-RELEASING HORMONE RECEPTOR"/>
    <property type="match status" value="1"/>
</dbReference>
<dbReference type="Pfam" id="PF00002">
    <property type="entry name" value="7tm_2"/>
    <property type="match status" value="1"/>
</dbReference>
<dbReference type="SMART" id="SM00008">
    <property type="entry name" value="HormR"/>
    <property type="match status" value="1"/>
</dbReference>
<evidence type="ECO:0000256" key="4">
    <source>
        <dbReference type="ARBA" id="ARBA00022692"/>
    </source>
</evidence>
<dbReference type="GO" id="GO:0017046">
    <property type="term" value="F:peptide hormone binding"/>
    <property type="evidence" value="ECO:0000318"/>
    <property type="project" value="GO_Central"/>
</dbReference>
<accession>H9H7P0</accession>
<comment type="similarity">
    <text evidence="2">Belongs to the G-protein coupled receptor 2 family.</text>
</comment>
<evidence type="ECO:0000259" key="20">
    <source>
        <dbReference type="PROSITE" id="PS50261"/>
    </source>
</evidence>
<evidence type="ECO:0000256" key="3">
    <source>
        <dbReference type="ARBA" id="ARBA00022475"/>
    </source>
</evidence>
<evidence type="ECO:0000256" key="5">
    <source>
        <dbReference type="ARBA" id="ARBA00022729"/>
    </source>
</evidence>
<evidence type="ECO:0000256" key="14">
    <source>
        <dbReference type="ARBA" id="ARBA00071070"/>
    </source>
</evidence>
<keyword evidence="4 17" id="KW-0812">Transmembrane</keyword>
<reference evidence="21" key="2">
    <citation type="submission" date="2025-08" db="UniProtKB">
        <authorList>
            <consortium name="Ensembl"/>
        </authorList>
    </citation>
    <scope>IDENTIFICATION</scope>
</reference>
<keyword evidence="22" id="KW-1185">Reference proteome</keyword>
<dbReference type="Gene3D" id="4.10.1240.10">
    <property type="entry name" value="GPCR, family 2, extracellular hormone receptor domain"/>
    <property type="match status" value="1"/>
</dbReference>
<keyword evidence="9" id="KW-1015">Disulfide bond</keyword>
<dbReference type="FunFam" id="4.10.1240.10:FF:000014">
    <property type="entry name" value="Growth hormone-releasing hormone receptor 2"/>
    <property type="match status" value="1"/>
</dbReference>
<dbReference type="SUPFAM" id="SSF111418">
    <property type="entry name" value="Hormone receptor domain"/>
    <property type="match status" value="1"/>
</dbReference>
<dbReference type="HOGENOM" id="CLU_002753_4_4_1"/>
<dbReference type="PROSITE" id="PS50261">
    <property type="entry name" value="G_PROTEIN_RECEP_F2_4"/>
    <property type="match status" value="1"/>
</dbReference>